<dbReference type="SUPFAM" id="SSF56024">
    <property type="entry name" value="Phospholipase D/nuclease"/>
    <property type="match status" value="2"/>
</dbReference>
<evidence type="ECO:0000256" key="1">
    <source>
        <dbReference type="ARBA" id="ARBA00003145"/>
    </source>
</evidence>
<dbReference type="PANTHER" id="PTHR21248:SF22">
    <property type="entry name" value="PHOSPHOLIPASE D"/>
    <property type="match status" value="1"/>
</dbReference>
<dbReference type="AlphaFoldDB" id="A0AAX3ACS4"/>
<keyword evidence="8" id="KW-1185">Reference proteome</keyword>
<dbReference type="Pfam" id="PF13091">
    <property type="entry name" value="PLDc_2"/>
    <property type="match status" value="1"/>
</dbReference>
<dbReference type="GO" id="GO:0030572">
    <property type="term" value="F:phosphatidyltransferase activity"/>
    <property type="evidence" value="ECO:0007669"/>
    <property type="project" value="UniProtKB-ARBA"/>
</dbReference>
<dbReference type="InterPro" id="IPR036390">
    <property type="entry name" value="WH_DNA-bd_sf"/>
</dbReference>
<dbReference type="PANTHER" id="PTHR21248">
    <property type="entry name" value="CARDIOLIPIN SYNTHASE"/>
    <property type="match status" value="1"/>
</dbReference>
<evidence type="ECO:0000256" key="4">
    <source>
        <dbReference type="ARBA" id="ARBA00022525"/>
    </source>
</evidence>
<sequence>MQTVFLPAVRWRFRAFVARQQRWTVMHEAVLLKLIRVPSSMRELRSQLSVNEHVLTATMSRLMRAGLVELLIDNDVGRFRATGLGADIIASGTEPRVEEEIRPRPINTVFLPLVDCIVRTSDVRFVPLKDPRLEGGLLVPPTRIMDSRGHYDTIFDRLTETVRLRPNEAVRSVDSNSIDVREGFVEVRHETLPNLPEKDAKAIAKIVSARRRGNDVKSLPRDKPTSMDFPELTVPWNVDDLVVGGSSQKALFEKVVDAATERIVVLSTFIDTGNVDQLWPTLERAAERGVSVDLLYGAAGDDAAKHGARAQELSMRAASSRYSKLIKIHKDSITSHTKFLIADDGMGSYLAILGSCNWLSTPFNAVEFSYIIRHPAFVAQVAAVFRRTSQGAKLSNDLVSFFGSLNRWGDATVSTSLSTENVGVKLKLVLANEHAAIIRRAATEAKKRLIIGSHRFGSTAEQAMLVAAANAAKNVEDMRVIYSMIRKPQFRSDVTALRKQYEPKGVKFVHLDPQKKRTPIHGKYLIWDKDNAVVTSLNWASATVSDEDQTSELGVHFKGPEVGEAILRKLEKEVPQIDGNFQTSAKKN</sequence>
<organism evidence="7 8">
    <name type="scientific">Sulfitobacter pontiacus</name>
    <dbReference type="NCBI Taxonomy" id="60137"/>
    <lineage>
        <taxon>Bacteria</taxon>
        <taxon>Pseudomonadati</taxon>
        <taxon>Pseudomonadota</taxon>
        <taxon>Alphaproteobacteria</taxon>
        <taxon>Rhodobacterales</taxon>
        <taxon>Roseobacteraceae</taxon>
        <taxon>Sulfitobacter</taxon>
    </lineage>
</organism>
<dbReference type="SUPFAM" id="SSF46785">
    <property type="entry name" value="Winged helix' DNA-binding domain"/>
    <property type="match status" value="1"/>
</dbReference>
<name>A0AAX3ACS4_9RHOB</name>
<dbReference type="GO" id="GO:0005576">
    <property type="term" value="C:extracellular region"/>
    <property type="evidence" value="ECO:0007669"/>
    <property type="project" value="UniProtKB-SubCell"/>
</dbReference>
<reference evidence="8" key="1">
    <citation type="journal article" date="2022" name="Microorganisms">
        <title>Beyond the ABCs#Discovery of Three New Plasmid Types in Rhodobacterales (RepQ, RepY, RepW).</title>
        <authorList>
            <person name="Freese H.M."/>
            <person name="Ringel V."/>
            <person name="Overmann J."/>
            <person name="Petersen J."/>
        </authorList>
    </citation>
    <scope>NUCLEOTIDE SEQUENCE [LARGE SCALE GENOMIC DNA]</scope>
    <source>
        <strain evidence="8">DSM 110277</strain>
    </source>
</reference>
<gene>
    <name evidence="7" type="ORF">DSM110277_01464</name>
</gene>
<evidence type="ECO:0000256" key="2">
    <source>
        <dbReference type="ARBA" id="ARBA00004613"/>
    </source>
</evidence>
<feature type="domain" description="PLD phosphodiesterase" evidence="6">
    <location>
        <begin position="331"/>
        <end position="362"/>
    </location>
</feature>
<dbReference type="GO" id="GO:0032049">
    <property type="term" value="P:cardiolipin biosynthetic process"/>
    <property type="evidence" value="ECO:0007669"/>
    <property type="project" value="UniProtKB-ARBA"/>
</dbReference>
<dbReference type="InterPro" id="IPR001736">
    <property type="entry name" value="PLipase_D/transphosphatidylase"/>
</dbReference>
<proteinExistence type="predicted"/>
<protein>
    <recommendedName>
        <fullName evidence="3">Phospholipase D</fullName>
    </recommendedName>
    <alternativeName>
        <fullName evidence="5">Choline phosphatase</fullName>
    </alternativeName>
</protein>
<evidence type="ECO:0000313" key="8">
    <source>
        <dbReference type="Proteomes" id="UP000830781"/>
    </source>
</evidence>
<dbReference type="EMBL" id="CP084959">
    <property type="protein sequence ID" value="UOA23052.1"/>
    <property type="molecule type" value="Genomic_DNA"/>
</dbReference>
<comment type="subcellular location">
    <subcellularLocation>
        <location evidence="2">Secreted</location>
    </subcellularLocation>
</comment>
<dbReference type="Gene3D" id="3.30.870.10">
    <property type="entry name" value="Endonuclease Chain A"/>
    <property type="match status" value="2"/>
</dbReference>
<evidence type="ECO:0000256" key="3">
    <source>
        <dbReference type="ARBA" id="ARBA00018392"/>
    </source>
</evidence>
<evidence type="ECO:0000259" key="6">
    <source>
        <dbReference type="PROSITE" id="PS50035"/>
    </source>
</evidence>
<evidence type="ECO:0000313" key="7">
    <source>
        <dbReference type="EMBL" id="UOA23052.1"/>
    </source>
</evidence>
<dbReference type="InterPro" id="IPR025202">
    <property type="entry name" value="PLD-like_dom"/>
</dbReference>
<dbReference type="Proteomes" id="UP000830781">
    <property type="component" value="Chromosome"/>
</dbReference>
<accession>A0AAX3ACS4</accession>
<evidence type="ECO:0000256" key="5">
    <source>
        <dbReference type="ARBA" id="ARBA00029594"/>
    </source>
</evidence>
<keyword evidence="4" id="KW-0964">Secreted</keyword>
<comment type="function">
    <text evidence="1">Could be a virulence factor.</text>
</comment>
<dbReference type="PROSITE" id="PS50035">
    <property type="entry name" value="PLD"/>
    <property type="match status" value="1"/>
</dbReference>